<evidence type="ECO:0000313" key="2">
    <source>
        <dbReference type="Proteomes" id="UP000032614"/>
    </source>
</evidence>
<organism evidence="1 2">
    <name type="scientific">Paraburkholderia fungorum</name>
    <dbReference type="NCBI Taxonomy" id="134537"/>
    <lineage>
        <taxon>Bacteria</taxon>
        <taxon>Pseudomonadati</taxon>
        <taxon>Pseudomonadota</taxon>
        <taxon>Betaproteobacteria</taxon>
        <taxon>Burkholderiales</taxon>
        <taxon>Burkholderiaceae</taxon>
        <taxon>Paraburkholderia</taxon>
    </lineage>
</organism>
<sequence>MSQGELGAQCWNRKQVSLRLSDRRMARLRHLASQMRAGATPTDALDLALEIATAPRFEPVASDVHVLDTSTDEDIPQLIAKVEAALAIRNSEDQAALTRLEAQVAAISKKVADIANVIAAATASAEMDEHDGMIGGRDESPLSLREWIESESKALGLPIRQSVVIRAQWLATRRVSDTYVAIDFSANVVAVDDTRQQNAPRLPSFFRVDMVRADDDFLRIAPGRPLGFVCRLTSGGRWSMEIFSIGESGSATPLLPSRIF</sequence>
<gene>
    <name evidence="1" type="ORF">OI25_2944</name>
</gene>
<accession>A0AAU8SZU4</accession>
<dbReference type="EMBL" id="CP010026">
    <property type="protein sequence ID" value="AJZ59666.1"/>
    <property type="molecule type" value="Genomic_DNA"/>
</dbReference>
<dbReference type="AlphaFoldDB" id="A0AAU8SZU4"/>
<protein>
    <submittedName>
        <fullName evidence="1">Uncharacterized protein</fullName>
    </submittedName>
</protein>
<name>A0AAU8SZU4_9BURK</name>
<proteinExistence type="predicted"/>
<dbReference type="KEGG" id="bfn:OI25_2944"/>
<evidence type="ECO:0000313" key="1">
    <source>
        <dbReference type="EMBL" id="AJZ59666.1"/>
    </source>
</evidence>
<dbReference type="Proteomes" id="UP000032614">
    <property type="component" value="Chromosome 1"/>
</dbReference>
<reference evidence="1 2" key="1">
    <citation type="journal article" date="2015" name="Genome Announc.">
        <title>Complete genome sequences for 59 burkholderia isolates, both pathogenic and near neighbor.</title>
        <authorList>
            <person name="Johnson S.L."/>
            <person name="Bishop-Lilly K.A."/>
            <person name="Ladner J.T."/>
            <person name="Daligault H.E."/>
            <person name="Davenport K.W."/>
            <person name="Jaissle J."/>
            <person name="Frey K.G."/>
            <person name="Koroleva G.I."/>
            <person name="Bruce D.C."/>
            <person name="Coyne S.R."/>
            <person name="Broomall S.M."/>
            <person name="Li P.E."/>
            <person name="Teshima H."/>
            <person name="Gibbons H.S."/>
            <person name="Palacios G.F."/>
            <person name="Rosenzweig C.N."/>
            <person name="Redden C.L."/>
            <person name="Xu Y."/>
            <person name="Minogue T.D."/>
            <person name="Chain P.S."/>
        </authorList>
    </citation>
    <scope>NUCLEOTIDE SEQUENCE [LARGE SCALE GENOMIC DNA]</scope>
    <source>
        <strain evidence="1 2">ATCC BAA-463</strain>
    </source>
</reference>